<organism evidence="3 4">
    <name type="scientific">Oceanobacillus iheyensis (strain DSM 14371 / CIP 107618 / JCM 11309 / KCTC 3954 / HTE831)</name>
    <dbReference type="NCBI Taxonomy" id="221109"/>
    <lineage>
        <taxon>Bacteria</taxon>
        <taxon>Bacillati</taxon>
        <taxon>Bacillota</taxon>
        <taxon>Bacilli</taxon>
        <taxon>Bacillales</taxon>
        <taxon>Bacillaceae</taxon>
        <taxon>Oceanobacillus</taxon>
    </lineage>
</organism>
<accession>Q8ETL6</accession>
<reference evidence="3 4" key="1">
    <citation type="journal article" date="2001" name="FEMS Microbiol. Lett.">
        <title>Oceanobacillus iheyensis gen. nov., sp. nov., a deep-sea extremely halotolerant and alkaliphilic species isolated from a depth of 1050 m on the Iheya Ridge.</title>
        <authorList>
            <person name="Lu J."/>
            <person name="Nogi Y."/>
            <person name="Takami H."/>
        </authorList>
    </citation>
    <scope>NUCLEOTIDE SEQUENCE [LARGE SCALE GENOMIC DNA]</scope>
    <source>
        <strain evidence="4">DSM 14371 / CIP 107618 / JCM 11309 / KCTC 3954 / HTE831</strain>
    </source>
</reference>
<proteinExistence type="predicted"/>
<dbReference type="STRING" id="221109.gene:10732447"/>
<name>Q8ETL6_OCEIH</name>
<sequence>MEKDLHTVHIIFGESPAGSLKVGLNQRENKVIGFPDFLAIGPIYRLHEESGFNERYEWLISRLNFENNYLEEYFVRFKTSIKEIHSISNEVPIVVWTAENANEQIGLRFFTYLLGDKPNDVYILNTTLGFHELYDPDDVEYVIRHSGEINSTQFRTIFEEQLGKPLTMEERKQYVNEWMTLSDSKKVLRIWKSSKVKEVEENYFDSFIINSLRNLHNEQNKIDFMKAAKLIGEVYGQLDEPLSDTFIEYRIRELIDQGNFEIKGTPKNMRSYSVKLR</sequence>
<dbReference type="HOGENOM" id="CLU_058771_0_0_9"/>
<feature type="domain" description="DUF1835" evidence="1">
    <location>
        <begin position="8"/>
        <end position="126"/>
    </location>
</feature>
<keyword evidence="4" id="KW-1185">Reference proteome</keyword>
<evidence type="ECO:0008006" key="5">
    <source>
        <dbReference type="Google" id="ProtNLM"/>
    </source>
</evidence>
<evidence type="ECO:0000259" key="2">
    <source>
        <dbReference type="Pfam" id="PF12395"/>
    </source>
</evidence>
<evidence type="ECO:0000313" key="4">
    <source>
        <dbReference type="Proteomes" id="UP000000822"/>
    </source>
</evidence>
<dbReference type="KEGG" id="oih:OB0244"/>
<dbReference type="AlphaFoldDB" id="Q8ETL6"/>
<gene>
    <name evidence="3" type="ordered locus">OB0244</name>
</gene>
<reference evidence="3 4" key="2">
    <citation type="journal article" date="2002" name="Nucleic Acids Res.">
        <title>Genome sequence of Oceanobacillus iheyensis isolated from the Iheya Ridge and its unexpected adaptive capabilities to extreme environments.</title>
        <authorList>
            <person name="Takami H."/>
            <person name="Takaki Y."/>
            <person name="Uchiyama I."/>
        </authorList>
    </citation>
    <scope>NUCLEOTIDE SEQUENCE [LARGE SCALE GENOMIC DNA]</scope>
    <source>
        <strain evidence="4">DSM 14371 / CIP 107618 / JCM 11309 / KCTC 3954 / HTE831</strain>
    </source>
</reference>
<dbReference type="eggNOG" id="ENOG502ZC22">
    <property type="taxonomic scope" value="Bacteria"/>
</dbReference>
<feature type="domain" description="DUF3658" evidence="2">
    <location>
        <begin position="162"/>
        <end position="272"/>
    </location>
</feature>
<evidence type="ECO:0000313" key="3">
    <source>
        <dbReference type="EMBL" id="BAC12200.1"/>
    </source>
</evidence>
<dbReference type="InterPro" id="IPR022123">
    <property type="entry name" value="DUF3658"/>
</dbReference>
<dbReference type="RefSeq" id="WP_011064645.1">
    <property type="nucleotide sequence ID" value="NC_004193.1"/>
</dbReference>
<dbReference type="InterPro" id="IPR014973">
    <property type="entry name" value="DUF1835"/>
</dbReference>
<dbReference type="EMBL" id="BA000028">
    <property type="protein sequence ID" value="BAC12200.1"/>
    <property type="molecule type" value="Genomic_DNA"/>
</dbReference>
<evidence type="ECO:0000259" key="1">
    <source>
        <dbReference type="Pfam" id="PF08874"/>
    </source>
</evidence>
<dbReference type="Pfam" id="PF08874">
    <property type="entry name" value="DUF1835"/>
    <property type="match status" value="1"/>
</dbReference>
<protein>
    <recommendedName>
        <fullName evidence="5">DUF1835 domain-containing protein</fullName>
    </recommendedName>
</protein>
<dbReference type="Proteomes" id="UP000000822">
    <property type="component" value="Chromosome"/>
</dbReference>
<dbReference type="Pfam" id="PF12395">
    <property type="entry name" value="DUF3658"/>
    <property type="match status" value="1"/>
</dbReference>